<organism evidence="2 3">
    <name type="scientific">Stemphylium lycopersici</name>
    <name type="common">Tomato gray leaf spot disease fungus</name>
    <name type="synonym">Thyrospora lycopersici</name>
    <dbReference type="NCBI Taxonomy" id="183478"/>
    <lineage>
        <taxon>Eukaryota</taxon>
        <taxon>Fungi</taxon>
        <taxon>Dikarya</taxon>
        <taxon>Ascomycota</taxon>
        <taxon>Pezizomycotina</taxon>
        <taxon>Dothideomycetes</taxon>
        <taxon>Pleosporomycetidae</taxon>
        <taxon>Pleosporales</taxon>
        <taxon>Pleosporineae</taxon>
        <taxon>Pleosporaceae</taxon>
        <taxon>Stemphylium</taxon>
    </lineage>
</organism>
<feature type="region of interest" description="Disordered" evidence="1">
    <location>
        <begin position="529"/>
        <end position="553"/>
    </location>
</feature>
<sequence>MAEILGVISGLYTAGQALHKFAQQIHRWRRLSDRLFDIREGLEFAKLTLDSWQCRYDINGYRPDVHMRILFGKEGNERILATLGTIKIITKTINSDVSRIRGLTLKVQSVRPYYEDSRDTADEERVRECLRRIQRNNTWSRKFVLSVLGKADDLEMRLERLHRKLTMLERFADYFLEKEHPDVFSEIKRLPGRRVIIKVGDGRMDAMQKKILDARAAQKDAQLLHRASSQDNRIHIGISVPKIHPRDFAFLLSLRAHTHEVLVQPKKIKSFNDPHRVSKNFEAAISALVKKTHNDCFLMPSLSTSAGFQISRPATNLLSDLEYKDSLSTIIRNQSANLSSQWLYSQDQSAIASGIAQGCFRLIGSQWLSFLDCANVRWRRTNDGRWTSMLTAVPGPSSTTRALERCYIANRQRRNERDLSKHIHIFRIGIVLAELALRSPISYIDFDSATNTTRLYVKDGEEVGANEIAAQVELKSNIFLGNMVFFCLNVLQDDRAMSEGNIEGGYFQEVIKQAEELDRFIGADRRRGDLSPGVSPVGSGANTPRSAGCGYRY</sequence>
<name>A0A364N2Z7_STELY</name>
<accession>A0A364N2Z7</accession>
<comment type="caution">
    <text evidence="2">The sequence shown here is derived from an EMBL/GenBank/DDBJ whole genome shotgun (WGS) entry which is preliminary data.</text>
</comment>
<evidence type="ECO:0000256" key="1">
    <source>
        <dbReference type="SAM" id="MobiDB-lite"/>
    </source>
</evidence>
<dbReference type="EMBL" id="QGDH01000064">
    <property type="protein sequence ID" value="RAR10586.1"/>
    <property type="molecule type" value="Genomic_DNA"/>
</dbReference>
<protein>
    <submittedName>
        <fullName evidence="2">Uncharacterized protein</fullName>
    </submittedName>
</protein>
<evidence type="ECO:0000313" key="2">
    <source>
        <dbReference type="EMBL" id="RAR10586.1"/>
    </source>
</evidence>
<gene>
    <name evidence="2" type="ORF">DDE83_004983</name>
</gene>
<evidence type="ECO:0000313" key="3">
    <source>
        <dbReference type="Proteomes" id="UP000249619"/>
    </source>
</evidence>
<dbReference type="AlphaFoldDB" id="A0A364N2Z7"/>
<dbReference type="Proteomes" id="UP000249619">
    <property type="component" value="Unassembled WGS sequence"/>
</dbReference>
<proteinExistence type="predicted"/>
<keyword evidence="3" id="KW-1185">Reference proteome</keyword>
<reference evidence="3" key="1">
    <citation type="submission" date="2018-05" db="EMBL/GenBank/DDBJ databases">
        <title>Draft genome sequence of Stemphylium lycopersici strain CIDEFI 213.</title>
        <authorList>
            <person name="Medina R."/>
            <person name="Franco M.E.E."/>
            <person name="Lucentini C.G."/>
            <person name="Saparrat M.C.N."/>
            <person name="Balatti P.A."/>
        </authorList>
    </citation>
    <scope>NUCLEOTIDE SEQUENCE [LARGE SCALE GENOMIC DNA]</scope>
    <source>
        <strain evidence="3">CIDEFI 213</strain>
    </source>
</reference>